<dbReference type="OrthoDB" id="541052at2759"/>
<name>A0A8H6Z2I8_9AGAR</name>
<feature type="domain" description="Glycosyl transferase CAP10" evidence="3">
    <location>
        <begin position="257"/>
        <end position="501"/>
    </location>
</feature>
<dbReference type="EMBL" id="JACAZI010000002">
    <property type="protein sequence ID" value="KAF7369304.1"/>
    <property type="molecule type" value="Genomic_DNA"/>
</dbReference>
<sequence length="508" mass="58513">MLNWLSFTFKPAHKIWDNGHAEELGELVPSDLEMGHRGRLWPARLNRNWPPCWYMFFVLTIVCLFATLNSSSFHDPTRIYHAPHYDHNTSAHARLDALFAQEHQCLIDEYHQISKDFAPFYQLAQDDPRYFKKMVDMGTAKVKKDGRGMTTGRFHTGSFTFTDRQRTLYRNDWYRTFARIAALVPDMNLIINERDEPRVMFDYRRPNIKQAVFNVTDPAPFEHAPQHTAAFFKDTMNCLVPNHPLGFTELANDASAFMLSSASTQFTTDLYPLLSMARISPCFADILVPSEFYYSDSPRWTPRYKYPNNIPWDAKMSRLYWRGKASGGQISGSNYRAFPRFRAVDIGRGRPDLMDVTISGFHKDLCGPDCDPTKIKAEYNINGKSARREEIYKYKYALDLDGNSFSGRYLGLLRSGSLVFKSTVFDEYFNDWLRPFEHYIPVLPDLSDLVQKIEWAIANDAEAHAIQEAGKAVADRVLTDAQNDCYFSAVMLEWAQLQSWGEGVSEGV</sequence>
<comment type="caution">
    <text evidence="4">The sequence shown here is derived from an EMBL/GenBank/DDBJ whole genome shotgun (WGS) entry which is preliminary data.</text>
</comment>
<dbReference type="PANTHER" id="PTHR12203">
    <property type="entry name" value="KDEL LYS-ASP-GLU-LEU CONTAINING - RELATED"/>
    <property type="match status" value="1"/>
</dbReference>
<dbReference type="AlphaFoldDB" id="A0A8H6Z2I8"/>
<evidence type="ECO:0000313" key="5">
    <source>
        <dbReference type="Proteomes" id="UP000620124"/>
    </source>
</evidence>
<dbReference type="SMART" id="SM00672">
    <property type="entry name" value="CAP10"/>
    <property type="match status" value="1"/>
</dbReference>
<dbReference type="InterPro" id="IPR051091">
    <property type="entry name" value="O-Glucosyltr/Glycosyltrsf_90"/>
</dbReference>
<gene>
    <name evidence="4" type="ORF">MVEN_00258300</name>
</gene>
<dbReference type="PANTHER" id="PTHR12203:SF35">
    <property type="entry name" value="PROTEIN O-GLUCOSYLTRANSFERASE 1"/>
    <property type="match status" value="1"/>
</dbReference>
<dbReference type="Pfam" id="PF05686">
    <property type="entry name" value="Glyco_transf_90"/>
    <property type="match status" value="1"/>
</dbReference>
<evidence type="ECO:0000256" key="1">
    <source>
        <dbReference type="ARBA" id="ARBA00010118"/>
    </source>
</evidence>
<organism evidence="4 5">
    <name type="scientific">Mycena venus</name>
    <dbReference type="NCBI Taxonomy" id="2733690"/>
    <lineage>
        <taxon>Eukaryota</taxon>
        <taxon>Fungi</taxon>
        <taxon>Dikarya</taxon>
        <taxon>Basidiomycota</taxon>
        <taxon>Agaricomycotina</taxon>
        <taxon>Agaricomycetes</taxon>
        <taxon>Agaricomycetidae</taxon>
        <taxon>Agaricales</taxon>
        <taxon>Marasmiineae</taxon>
        <taxon>Mycenaceae</taxon>
        <taxon>Mycena</taxon>
    </lineage>
</organism>
<dbReference type="InterPro" id="IPR006598">
    <property type="entry name" value="CAP10"/>
</dbReference>
<accession>A0A8H6Z2I8</accession>
<proteinExistence type="inferred from homology"/>
<evidence type="ECO:0000313" key="4">
    <source>
        <dbReference type="EMBL" id="KAF7369304.1"/>
    </source>
</evidence>
<protein>
    <submittedName>
        <fullName evidence="4">CAP10 domain-containing protein</fullName>
    </submittedName>
</protein>
<keyword evidence="5" id="KW-1185">Reference proteome</keyword>
<comment type="similarity">
    <text evidence="1">Belongs to the glycosyltransferase 90 family.</text>
</comment>
<dbReference type="GO" id="GO:0016740">
    <property type="term" value="F:transferase activity"/>
    <property type="evidence" value="ECO:0007669"/>
    <property type="project" value="UniProtKB-KW"/>
</dbReference>
<keyword evidence="2" id="KW-0808">Transferase</keyword>
<dbReference type="Proteomes" id="UP000620124">
    <property type="component" value="Unassembled WGS sequence"/>
</dbReference>
<evidence type="ECO:0000259" key="3">
    <source>
        <dbReference type="SMART" id="SM00672"/>
    </source>
</evidence>
<evidence type="ECO:0000256" key="2">
    <source>
        <dbReference type="ARBA" id="ARBA00022679"/>
    </source>
</evidence>
<reference evidence="4" key="1">
    <citation type="submission" date="2020-05" db="EMBL/GenBank/DDBJ databases">
        <title>Mycena genomes resolve the evolution of fungal bioluminescence.</title>
        <authorList>
            <person name="Tsai I.J."/>
        </authorList>
    </citation>
    <scope>NUCLEOTIDE SEQUENCE</scope>
    <source>
        <strain evidence="4">CCC161011</strain>
    </source>
</reference>